<accession>A0A6G1JTN1</accession>
<keyword evidence="3" id="KW-1185">Reference proteome</keyword>
<feature type="compositionally biased region" description="Pro residues" evidence="1">
    <location>
        <begin position="69"/>
        <end position="81"/>
    </location>
</feature>
<reference evidence="2" key="1">
    <citation type="journal article" date="2020" name="Stud. Mycol.">
        <title>101 Dothideomycetes genomes: a test case for predicting lifestyles and emergence of pathogens.</title>
        <authorList>
            <person name="Haridas S."/>
            <person name="Albert R."/>
            <person name="Binder M."/>
            <person name="Bloem J."/>
            <person name="Labutti K."/>
            <person name="Salamov A."/>
            <person name="Andreopoulos B."/>
            <person name="Baker S."/>
            <person name="Barry K."/>
            <person name="Bills G."/>
            <person name="Bluhm B."/>
            <person name="Cannon C."/>
            <person name="Castanera R."/>
            <person name="Culley D."/>
            <person name="Daum C."/>
            <person name="Ezra D."/>
            <person name="Gonzalez J."/>
            <person name="Henrissat B."/>
            <person name="Kuo A."/>
            <person name="Liang C."/>
            <person name="Lipzen A."/>
            <person name="Lutzoni F."/>
            <person name="Magnuson J."/>
            <person name="Mondo S."/>
            <person name="Nolan M."/>
            <person name="Ohm R."/>
            <person name="Pangilinan J."/>
            <person name="Park H.-J."/>
            <person name="Ramirez L."/>
            <person name="Alfaro M."/>
            <person name="Sun H."/>
            <person name="Tritt A."/>
            <person name="Yoshinaga Y."/>
            <person name="Zwiers L.-H."/>
            <person name="Turgeon B."/>
            <person name="Goodwin S."/>
            <person name="Spatafora J."/>
            <person name="Crous P."/>
            <person name="Grigoriev I."/>
        </authorList>
    </citation>
    <scope>NUCLEOTIDE SEQUENCE</scope>
    <source>
        <strain evidence="2">CBS 279.74</strain>
    </source>
</reference>
<protein>
    <submittedName>
        <fullName evidence="2">Uncharacterized protein</fullName>
    </submittedName>
</protein>
<evidence type="ECO:0000313" key="3">
    <source>
        <dbReference type="Proteomes" id="UP000799428"/>
    </source>
</evidence>
<evidence type="ECO:0000256" key="1">
    <source>
        <dbReference type="SAM" id="MobiDB-lite"/>
    </source>
</evidence>
<feature type="compositionally biased region" description="Polar residues" evidence="1">
    <location>
        <begin position="106"/>
        <end position="115"/>
    </location>
</feature>
<feature type="compositionally biased region" description="Low complexity" evidence="1">
    <location>
        <begin position="85"/>
        <end position="99"/>
    </location>
</feature>
<name>A0A6G1JTN1_9PLEO</name>
<dbReference type="EMBL" id="MU005784">
    <property type="protein sequence ID" value="KAF2703966.1"/>
    <property type="molecule type" value="Genomic_DNA"/>
</dbReference>
<dbReference type="Proteomes" id="UP000799428">
    <property type="component" value="Unassembled WGS sequence"/>
</dbReference>
<gene>
    <name evidence="2" type="ORF">K504DRAFT_168070</name>
</gene>
<feature type="region of interest" description="Disordered" evidence="1">
    <location>
        <begin position="69"/>
        <end position="136"/>
    </location>
</feature>
<sequence>MRYVQSKTCTHVHTTRGQATAHRNLILLCSRQPRQHCPAKKVGRRCSLSSRAQLWVVALAISIPYPSNPPPPALSPNPLPPGRDLSTSQSTTHSRTRLLPSRNAAAGQSQQSRPASSLHRRPCLPPGRVRLRSFTHLPPPSQQLLAARQGTSHHLANRQHIIAHRTSHIASNTTQA</sequence>
<dbReference type="AlphaFoldDB" id="A0A6G1JTN1"/>
<proteinExistence type="predicted"/>
<evidence type="ECO:0000313" key="2">
    <source>
        <dbReference type="EMBL" id="KAF2703966.1"/>
    </source>
</evidence>
<organism evidence="2 3">
    <name type="scientific">Pleomassaria siparia CBS 279.74</name>
    <dbReference type="NCBI Taxonomy" id="1314801"/>
    <lineage>
        <taxon>Eukaryota</taxon>
        <taxon>Fungi</taxon>
        <taxon>Dikarya</taxon>
        <taxon>Ascomycota</taxon>
        <taxon>Pezizomycotina</taxon>
        <taxon>Dothideomycetes</taxon>
        <taxon>Pleosporomycetidae</taxon>
        <taxon>Pleosporales</taxon>
        <taxon>Pleomassariaceae</taxon>
        <taxon>Pleomassaria</taxon>
    </lineage>
</organism>